<protein>
    <submittedName>
        <fullName evidence="1">Uncharacterized protein</fullName>
    </submittedName>
</protein>
<dbReference type="Proteomes" id="UP000324222">
    <property type="component" value="Unassembled WGS sequence"/>
</dbReference>
<proteinExistence type="predicted"/>
<keyword evidence="2" id="KW-1185">Reference proteome</keyword>
<evidence type="ECO:0000313" key="2">
    <source>
        <dbReference type="Proteomes" id="UP000324222"/>
    </source>
</evidence>
<dbReference type="AlphaFoldDB" id="A0A5B7JAP4"/>
<sequence>MVTLYHGFGGIQDRHSAVVVRIMVNSRT</sequence>
<accession>A0A5B7JAP4</accession>
<reference evidence="1 2" key="1">
    <citation type="submission" date="2019-05" db="EMBL/GenBank/DDBJ databases">
        <title>Another draft genome of Portunus trituberculatus and its Hox gene families provides insights of decapod evolution.</title>
        <authorList>
            <person name="Jeong J.-H."/>
            <person name="Song I."/>
            <person name="Kim S."/>
            <person name="Choi T."/>
            <person name="Kim D."/>
            <person name="Ryu S."/>
            <person name="Kim W."/>
        </authorList>
    </citation>
    <scope>NUCLEOTIDE SEQUENCE [LARGE SCALE GENOMIC DNA]</scope>
    <source>
        <tissue evidence="1">Muscle</tissue>
    </source>
</reference>
<evidence type="ECO:0000313" key="1">
    <source>
        <dbReference type="EMBL" id="MPC89998.1"/>
    </source>
</evidence>
<gene>
    <name evidence="1" type="ORF">E2C01_084964</name>
</gene>
<dbReference type="EMBL" id="VSRR010082892">
    <property type="protein sequence ID" value="MPC89998.1"/>
    <property type="molecule type" value="Genomic_DNA"/>
</dbReference>
<name>A0A5B7JAP4_PORTR</name>
<organism evidence="1 2">
    <name type="scientific">Portunus trituberculatus</name>
    <name type="common">Swimming crab</name>
    <name type="synonym">Neptunus trituberculatus</name>
    <dbReference type="NCBI Taxonomy" id="210409"/>
    <lineage>
        <taxon>Eukaryota</taxon>
        <taxon>Metazoa</taxon>
        <taxon>Ecdysozoa</taxon>
        <taxon>Arthropoda</taxon>
        <taxon>Crustacea</taxon>
        <taxon>Multicrustacea</taxon>
        <taxon>Malacostraca</taxon>
        <taxon>Eumalacostraca</taxon>
        <taxon>Eucarida</taxon>
        <taxon>Decapoda</taxon>
        <taxon>Pleocyemata</taxon>
        <taxon>Brachyura</taxon>
        <taxon>Eubrachyura</taxon>
        <taxon>Portunoidea</taxon>
        <taxon>Portunidae</taxon>
        <taxon>Portuninae</taxon>
        <taxon>Portunus</taxon>
    </lineage>
</organism>
<comment type="caution">
    <text evidence="1">The sequence shown here is derived from an EMBL/GenBank/DDBJ whole genome shotgun (WGS) entry which is preliminary data.</text>
</comment>